<protein>
    <recommendedName>
        <fullName evidence="4">Recombination endonuclease VII</fullName>
    </recommendedName>
</protein>
<dbReference type="InterPro" id="IPR048142">
    <property type="entry name" value="QRL_CxxC_CxxC"/>
</dbReference>
<sequence>MPAIKPTRPRATRADRFMDPTATRHDVPTWPWRMAPAHLLTRRQLTARGLRPGGQPIAGQILWGSRHRPHLRAAYLYDIRFALPKRTATPRQLAALDKANAARRTCPRCTTDVGYTLPTRYGCCLDCLTDFEQRAA</sequence>
<proteinExistence type="predicted"/>
<dbReference type="Proteomes" id="UP001501237">
    <property type="component" value="Unassembled WGS sequence"/>
</dbReference>
<feature type="compositionally biased region" description="Basic and acidic residues" evidence="1">
    <location>
        <begin position="12"/>
        <end position="22"/>
    </location>
</feature>
<name>A0ABP6QHM6_9ACTN</name>
<keyword evidence="3" id="KW-1185">Reference proteome</keyword>
<comment type="caution">
    <text evidence="2">The sequence shown here is derived from an EMBL/GenBank/DDBJ whole genome shotgun (WGS) entry which is preliminary data.</text>
</comment>
<reference evidence="3" key="1">
    <citation type="journal article" date="2019" name="Int. J. Syst. Evol. Microbiol.">
        <title>The Global Catalogue of Microorganisms (GCM) 10K type strain sequencing project: providing services to taxonomists for standard genome sequencing and annotation.</title>
        <authorList>
            <consortium name="The Broad Institute Genomics Platform"/>
            <consortium name="The Broad Institute Genome Sequencing Center for Infectious Disease"/>
            <person name="Wu L."/>
            <person name="Ma J."/>
        </authorList>
    </citation>
    <scope>NUCLEOTIDE SEQUENCE [LARGE SCALE GENOMIC DNA]</scope>
    <source>
        <strain evidence="3">JCM 9377</strain>
    </source>
</reference>
<evidence type="ECO:0000313" key="2">
    <source>
        <dbReference type="EMBL" id="GAA3222758.1"/>
    </source>
</evidence>
<feature type="region of interest" description="Disordered" evidence="1">
    <location>
        <begin position="1"/>
        <end position="22"/>
    </location>
</feature>
<evidence type="ECO:0000313" key="3">
    <source>
        <dbReference type="Proteomes" id="UP001501237"/>
    </source>
</evidence>
<accession>A0ABP6QHM6</accession>
<organism evidence="2 3">
    <name type="scientific">Actinocorallia longicatena</name>
    <dbReference type="NCBI Taxonomy" id="111803"/>
    <lineage>
        <taxon>Bacteria</taxon>
        <taxon>Bacillati</taxon>
        <taxon>Actinomycetota</taxon>
        <taxon>Actinomycetes</taxon>
        <taxon>Streptosporangiales</taxon>
        <taxon>Thermomonosporaceae</taxon>
        <taxon>Actinocorallia</taxon>
    </lineage>
</organism>
<evidence type="ECO:0000256" key="1">
    <source>
        <dbReference type="SAM" id="MobiDB-lite"/>
    </source>
</evidence>
<dbReference type="NCBIfam" id="NF041638">
    <property type="entry name" value="QRL_CxxC_CxxC"/>
    <property type="match status" value="1"/>
</dbReference>
<evidence type="ECO:0008006" key="4">
    <source>
        <dbReference type="Google" id="ProtNLM"/>
    </source>
</evidence>
<dbReference type="EMBL" id="BAAAUV010000013">
    <property type="protein sequence ID" value="GAA3222758.1"/>
    <property type="molecule type" value="Genomic_DNA"/>
</dbReference>
<dbReference type="RefSeq" id="WP_344832353.1">
    <property type="nucleotide sequence ID" value="NZ_BAAAUV010000013.1"/>
</dbReference>
<gene>
    <name evidence="2" type="ORF">GCM10010468_48740</name>
</gene>